<name>A0ABW1E8V3_9ACTN</name>
<evidence type="ECO:0000313" key="4">
    <source>
        <dbReference type="Proteomes" id="UP001596180"/>
    </source>
</evidence>
<organism evidence="3 4">
    <name type="scientific">Streptomyces chlorus</name>
    <dbReference type="NCBI Taxonomy" id="887452"/>
    <lineage>
        <taxon>Bacteria</taxon>
        <taxon>Bacillati</taxon>
        <taxon>Actinomycetota</taxon>
        <taxon>Actinomycetes</taxon>
        <taxon>Kitasatosporales</taxon>
        <taxon>Streptomycetaceae</taxon>
        <taxon>Streptomyces</taxon>
    </lineage>
</organism>
<proteinExistence type="predicted"/>
<dbReference type="Proteomes" id="UP001596180">
    <property type="component" value="Unassembled WGS sequence"/>
</dbReference>
<evidence type="ECO:0000313" key="3">
    <source>
        <dbReference type="EMBL" id="MFC5857191.1"/>
    </source>
</evidence>
<feature type="transmembrane region" description="Helical" evidence="2">
    <location>
        <begin position="34"/>
        <end position="53"/>
    </location>
</feature>
<keyword evidence="4" id="KW-1185">Reference proteome</keyword>
<gene>
    <name evidence="3" type="ORF">ACFPZI_37205</name>
</gene>
<evidence type="ECO:0000256" key="2">
    <source>
        <dbReference type="SAM" id="Phobius"/>
    </source>
</evidence>
<keyword evidence="2" id="KW-1133">Transmembrane helix</keyword>
<feature type="non-terminal residue" evidence="3">
    <location>
        <position position="118"/>
    </location>
</feature>
<accession>A0ABW1E8V3</accession>
<comment type="caution">
    <text evidence="3">The sequence shown here is derived from an EMBL/GenBank/DDBJ whole genome shotgun (WGS) entry which is preliminary data.</text>
</comment>
<dbReference type="RefSeq" id="WP_381371589.1">
    <property type="nucleotide sequence ID" value="NZ_JBHSOA010000166.1"/>
</dbReference>
<feature type="region of interest" description="Disordered" evidence="1">
    <location>
        <begin position="56"/>
        <end position="118"/>
    </location>
</feature>
<dbReference type="EMBL" id="JBHSOA010000166">
    <property type="protein sequence ID" value="MFC5857191.1"/>
    <property type="molecule type" value="Genomic_DNA"/>
</dbReference>
<feature type="compositionally biased region" description="Basic and acidic residues" evidence="1">
    <location>
        <begin position="85"/>
        <end position="110"/>
    </location>
</feature>
<sequence length="118" mass="12233">MTESTPSEPTPEDGEPASFAETAKNWVKKHKTKIGVVGAAVGLAVVGVVARLAEGQAAEDTEGSEPASGPVDASQPRKPSVLHAVIDHLRTLPDGQHASEERRAAYKDATGEDLPAGQ</sequence>
<evidence type="ECO:0000256" key="1">
    <source>
        <dbReference type="SAM" id="MobiDB-lite"/>
    </source>
</evidence>
<keyword evidence="2" id="KW-0812">Transmembrane</keyword>
<keyword evidence="2" id="KW-0472">Membrane</keyword>
<protein>
    <submittedName>
        <fullName evidence="3">Uncharacterized protein</fullName>
    </submittedName>
</protein>
<reference evidence="4" key="1">
    <citation type="journal article" date="2019" name="Int. J. Syst. Evol. Microbiol.">
        <title>The Global Catalogue of Microorganisms (GCM) 10K type strain sequencing project: providing services to taxonomists for standard genome sequencing and annotation.</title>
        <authorList>
            <consortium name="The Broad Institute Genomics Platform"/>
            <consortium name="The Broad Institute Genome Sequencing Center for Infectious Disease"/>
            <person name="Wu L."/>
            <person name="Ma J."/>
        </authorList>
    </citation>
    <scope>NUCLEOTIDE SEQUENCE [LARGE SCALE GENOMIC DNA]</scope>
    <source>
        <strain evidence="4">JCM 10411</strain>
    </source>
</reference>